<sequence>MKKTLRMSLFVLLRPSGGIRSASALLVIITIFYFKSAGQTRATARTASCSGPSSVLAAATLASWWNSSCVSADCRIPKGPWCLGDTLGFRRTLSTPTSAETMLDIYTADWPDNMTIDSRWICDLWRLPITQGSVRFIVTYDGSKDDYDQVLRSRIPVRNAAVRDMRDELLRRSLPERSTRFLHETPGGPVDGGNRESLPTEPNLRALQFFRTYFRQQQVSFMATWTHGGGRANDLETSASAFPWRKGTWFLYLTIEWLDKWMEGDMRRFLELVDEDHSIPRAASQGQDTGSCGEEIWPATAEGVWVIWGIVFACWEVW</sequence>
<dbReference type="Proteomes" id="UP001302126">
    <property type="component" value="Unassembled WGS sequence"/>
</dbReference>
<name>A0AAN6WPX9_9PEZI</name>
<dbReference type="EMBL" id="MU864498">
    <property type="protein sequence ID" value="KAK4184232.1"/>
    <property type="molecule type" value="Genomic_DNA"/>
</dbReference>
<evidence type="ECO:0000313" key="1">
    <source>
        <dbReference type="EMBL" id="KAK4184232.1"/>
    </source>
</evidence>
<reference evidence="1" key="1">
    <citation type="journal article" date="2023" name="Mol. Phylogenet. Evol.">
        <title>Genome-scale phylogeny and comparative genomics of the fungal order Sordariales.</title>
        <authorList>
            <person name="Hensen N."/>
            <person name="Bonometti L."/>
            <person name="Westerberg I."/>
            <person name="Brannstrom I.O."/>
            <person name="Guillou S."/>
            <person name="Cros-Aarteil S."/>
            <person name="Calhoun S."/>
            <person name="Haridas S."/>
            <person name="Kuo A."/>
            <person name="Mondo S."/>
            <person name="Pangilinan J."/>
            <person name="Riley R."/>
            <person name="LaButti K."/>
            <person name="Andreopoulos B."/>
            <person name="Lipzen A."/>
            <person name="Chen C."/>
            <person name="Yan M."/>
            <person name="Daum C."/>
            <person name="Ng V."/>
            <person name="Clum A."/>
            <person name="Steindorff A."/>
            <person name="Ohm R.A."/>
            <person name="Martin F."/>
            <person name="Silar P."/>
            <person name="Natvig D.O."/>
            <person name="Lalanne C."/>
            <person name="Gautier V."/>
            <person name="Ament-Velasquez S.L."/>
            <person name="Kruys A."/>
            <person name="Hutchinson M.I."/>
            <person name="Powell A.J."/>
            <person name="Barry K."/>
            <person name="Miller A.N."/>
            <person name="Grigoriev I.V."/>
            <person name="Debuchy R."/>
            <person name="Gladieux P."/>
            <person name="Hiltunen Thoren M."/>
            <person name="Johannesson H."/>
        </authorList>
    </citation>
    <scope>NUCLEOTIDE SEQUENCE</scope>
    <source>
        <strain evidence="1">PSN309</strain>
    </source>
</reference>
<keyword evidence="2" id="KW-1185">Reference proteome</keyword>
<proteinExistence type="predicted"/>
<evidence type="ECO:0000313" key="2">
    <source>
        <dbReference type="Proteomes" id="UP001302126"/>
    </source>
</evidence>
<organism evidence="1 2">
    <name type="scientific">Podospora australis</name>
    <dbReference type="NCBI Taxonomy" id="1536484"/>
    <lineage>
        <taxon>Eukaryota</taxon>
        <taxon>Fungi</taxon>
        <taxon>Dikarya</taxon>
        <taxon>Ascomycota</taxon>
        <taxon>Pezizomycotina</taxon>
        <taxon>Sordariomycetes</taxon>
        <taxon>Sordariomycetidae</taxon>
        <taxon>Sordariales</taxon>
        <taxon>Podosporaceae</taxon>
        <taxon>Podospora</taxon>
    </lineage>
</organism>
<dbReference type="Gene3D" id="3.40.462.20">
    <property type="match status" value="1"/>
</dbReference>
<protein>
    <submittedName>
        <fullName evidence="1">Uncharacterized protein</fullName>
    </submittedName>
</protein>
<gene>
    <name evidence="1" type="ORF">QBC35DRAFT_455475</name>
</gene>
<accession>A0AAN6WPX9</accession>
<comment type="caution">
    <text evidence="1">The sequence shown here is derived from an EMBL/GenBank/DDBJ whole genome shotgun (WGS) entry which is preliminary data.</text>
</comment>
<dbReference type="AlphaFoldDB" id="A0AAN6WPX9"/>
<reference evidence="1" key="2">
    <citation type="submission" date="2023-05" db="EMBL/GenBank/DDBJ databases">
        <authorList>
            <consortium name="Lawrence Berkeley National Laboratory"/>
            <person name="Steindorff A."/>
            <person name="Hensen N."/>
            <person name="Bonometti L."/>
            <person name="Westerberg I."/>
            <person name="Brannstrom I.O."/>
            <person name="Guillou S."/>
            <person name="Cros-Aarteil S."/>
            <person name="Calhoun S."/>
            <person name="Haridas S."/>
            <person name="Kuo A."/>
            <person name="Mondo S."/>
            <person name="Pangilinan J."/>
            <person name="Riley R."/>
            <person name="Labutti K."/>
            <person name="Andreopoulos B."/>
            <person name="Lipzen A."/>
            <person name="Chen C."/>
            <person name="Yanf M."/>
            <person name="Daum C."/>
            <person name="Ng V."/>
            <person name="Clum A."/>
            <person name="Ohm R."/>
            <person name="Martin F."/>
            <person name="Silar P."/>
            <person name="Natvig D."/>
            <person name="Lalanne C."/>
            <person name="Gautier V."/>
            <person name="Ament-Velasquez S.L."/>
            <person name="Kruys A."/>
            <person name="Hutchinson M.I."/>
            <person name="Powell A.J."/>
            <person name="Barry K."/>
            <person name="Miller A.N."/>
            <person name="Grigoriev I.V."/>
            <person name="Debuchy R."/>
            <person name="Gladieux P."/>
            <person name="Thoren M.H."/>
            <person name="Johannesson H."/>
        </authorList>
    </citation>
    <scope>NUCLEOTIDE SEQUENCE</scope>
    <source>
        <strain evidence="1">PSN309</strain>
    </source>
</reference>